<dbReference type="EMBL" id="JAWDGP010001865">
    <property type="protein sequence ID" value="KAK3787412.1"/>
    <property type="molecule type" value="Genomic_DNA"/>
</dbReference>
<evidence type="ECO:0000313" key="2">
    <source>
        <dbReference type="EMBL" id="KAK3787412.1"/>
    </source>
</evidence>
<dbReference type="Proteomes" id="UP001283361">
    <property type="component" value="Unassembled WGS sequence"/>
</dbReference>
<feature type="compositionally biased region" description="Polar residues" evidence="1">
    <location>
        <begin position="122"/>
        <end position="137"/>
    </location>
</feature>
<protein>
    <submittedName>
        <fullName evidence="2">Uncharacterized protein</fullName>
    </submittedName>
</protein>
<reference evidence="2" key="1">
    <citation type="journal article" date="2023" name="G3 (Bethesda)">
        <title>A reference genome for the long-term kleptoplast-retaining sea slug Elysia crispata morphotype clarki.</title>
        <authorList>
            <person name="Eastman K.E."/>
            <person name="Pendleton A.L."/>
            <person name="Shaikh M.A."/>
            <person name="Suttiyut T."/>
            <person name="Ogas R."/>
            <person name="Tomko P."/>
            <person name="Gavelis G."/>
            <person name="Widhalm J.R."/>
            <person name="Wisecaver J.H."/>
        </authorList>
    </citation>
    <scope>NUCLEOTIDE SEQUENCE</scope>
    <source>
        <strain evidence="2">ECLA1</strain>
    </source>
</reference>
<sequence length="364" mass="39568">MNLEQRGEILYSLVEPCHRWSSRLLVLRSGGEWDLARPNPREEESPVSVSTARRTSRNKSTRRSNSPGVNKRTARSPHQAAIGAVSAPPTGPVLTRGLRDPRTRQRLGQYQRLQQTRDWDSISASNSPGINQRTARSPHQAAIGTVSAPPTGPVLTRGLRDPRTRQRLGQYQRLQQARASNSPGINQRTARSPHQAAIGTVSAPPTVPVLTRGLRDPRTRQRLGQYQRLQQARDWDSISASNRPGINKRTARSPHQAAIGTVSAPPTGPVLTRGLQDPRTRQRLQQSRVSVTAQVSASVTPTVTVSPSLSPENLSYSVKPTSQTVGAFSVSLFSLSETSGQTGTFILSAMASPGVQHYCAMGVT</sequence>
<dbReference type="AlphaFoldDB" id="A0AAE1DYH8"/>
<evidence type="ECO:0000256" key="1">
    <source>
        <dbReference type="SAM" id="MobiDB-lite"/>
    </source>
</evidence>
<comment type="caution">
    <text evidence="2">The sequence shown here is derived from an EMBL/GenBank/DDBJ whole genome shotgun (WGS) entry which is preliminary data.</text>
</comment>
<organism evidence="2 3">
    <name type="scientific">Elysia crispata</name>
    <name type="common">lettuce slug</name>
    <dbReference type="NCBI Taxonomy" id="231223"/>
    <lineage>
        <taxon>Eukaryota</taxon>
        <taxon>Metazoa</taxon>
        <taxon>Spiralia</taxon>
        <taxon>Lophotrochozoa</taxon>
        <taxon>Mollusca</taxon>
        <taxon>Gastropoda</taxon>
        <taxon>Heterobranchia</taxon>
        <taxon>Euthyneura</taxon>
        <taxon>Panpulmonata</taxon>
        <taxon>Sacoglossa</taxon>
        <taxon>Placobranchoidea</taxon>
        <taxon>Plakobranchidae</taxon>
        <taxon>Elysia</taxon>
    </lineage>
</organism>
<evidence type="ECO:0000313" key="3">
    <source>
        <dbReference type="Proteomes" id="UP001283361"/>
    </source>
</evidence>
<feature type="compositionally biased region" description="Low complexity" evidence="1">
    <location>
        <begin position="167"/>
        <end position="179"/>
    </location>
</feature>
<feature type="compositionally biased region" description="Polar residues" evidence="1">
    <location>
        <begin position="180"/>
        <end position="192"/>
    </location>
</feature>
<gene>
    <name evidence="2" type="ORF">RRG08_032368</name>
</gene>
<keyword evidence="3" id="KW-1185">Reference proteome</keyword>
<accession>A0AAE1DYH8</accession>
<feature type="region of interest" description="Disordered" evidence="1">
    <location>
        <begin position="34"/>
        <end position="269"/>
    </location>
</feature>
<name>A0AAE1DYH8_9GAST</name>
<proteinExistence type="predicted"/>